<evidence type="ECO:0000313" key="3">
    <source>
        <dbReference type="Proteomes" id="UP001553031"/>
    </source>
</evidence>
<gene>
    <name evidence="2" type="ORF">AB0O96_11690</name>
</gene>
<sequence length="160" mass="17552">MMASPGPAPDDDRARAVLRAHRLREVMRYSVYFLRRMEGTRELTSQQISLLTMLRPGGLRITTIAANMGVRVSTATQSVDRLSRAGYVRRDPDPTDARAVLVCLTPYGLTELALEDQQRSDRVADALCVLSPRELDSLDAALPVLAKLARTQGAGGETSR</sequence>
<comment type="caution">
    <text evidence="2">The sequence shown here is derived from an EMBL/GenBank/DDBJ whole genome shotgun (WGS) entry which is preliminary data.</text>
</comment>
<evidence type="ECO:0000259" key="1">
    <source>
        <dbReference type="PROSITE" id="PS50995"/>
    </source>
</evidence>
<proteinExistence type="predicted"/>
<dbReference type="Pfam" id="PF01047">
    <property type="entry name" value="MarR"/>
    <property type="match status" value="1"/>
</dbReference>
<dbReference type="RefSeq" id="WP_344206113.1">
    <property type="nucleotide sequence ID" value="NZ_BAAARF010000013.1"/>
</dbReference>
<dbReference type="InterPro" id="IPR000835">
    <property type="entry name" value="HTH_MarR-typ"/>
</dbReference>
<dbReference type="Proteomes" id="UP001553031">
    <property type="component" value="Unassembled WGS sequence"/>
</dbReference>
<dbReference type="InterPro" id="IPR052526">
    <property type="entry name" value="HTH-type_Bedaq_tolerance"/>
</dbReference>
<dbReference type="PANTHER" id="PTHR39515">
    <property type="entry name" value="CONSERVED PROTEIN"/>
    <property type="match status" value="1"/>
</dbReference>
<dbReference type="InterPro" id="IPR036388">
    <property type="entry name" value="WH-like_DNA-bd_sf"/>
</dbReference>
<name>A0ABV3KI34_9MICC</name>
<reference evidence="2 3" key="1">
    <citation type="submission" date="2024-06" db="EMBL/GenBank/DDBJ databases">
        <title>The Natural Products Discovery Center: Release of the First 8490 Sequenced Strains for Exploring Actinobacteria Biosynthetic Diversity.</title>
        <authorList>
            <person name="Kalkreuter E."/>
            <person name="Kautsar S.A."/>
            <person name="Yang D."/>
            <person name="Bader C.D."/>
            <person name="Teijaro C.N."/>
            <person name="Fluegel L."/>
            <person name="Davis C.M."/>
            <person name="Simpson J.R."/>
            <person name="Lauterbach L."/>
            <person name="Steele A.D."/>
            <person name="Gui C."/>
            <person name="Meng S."/>
            <person name="Li G."/>
            <person name="Viehrig K."/>
            <person name="Ye F."/>
            <person name="Su P."/>
            <person name="Kiefer A.F."/>
            <person name="Nichols A."/>
            <person name="Cepeda A.J."/>
            <person name="Yan W."/>
            <person name="Fan B."/>
            <person name="Jiang Y."/>
            <person name="Adhikari A."/>
            <person name="Zheng C.-J."/>
            <person name="Schuster L."/>
            <person name="Cowan T.M."/>
            <person name="Smanski M.J."/>
            <person name="Chevrette M.G."/>
            <person name="De Carvalho L.P.S."/>
            <person name="Shen B."/>
        </authorList>
    </citation>
    <scope>NUCLEOTIDE SEQUENCE [LARGE SCALE GENOMIC DNA]</scope>
    <source>
        <strain evidence="2 3">NPDC079179</strain>
    </source>
</reference>
<accession>A0ABV3KI34</accession>
<dbReference type="SUPFAM" id="SSF46785">
    <property type="entry name" value="Winged helix' DNA-binding domain"/>
    <property type="match status" value="1"/>
</dbReference>
<dbReference type="Gene3D" id="1.10.10.10">
    <property type="entry name" value="Winged helix-like DNA-binding domain superfamily/Winged helix DNA-binding domain"/>
    <property type="match status" value="1"/>
</dbReference>
<dbReference type="InterPro" id="IPR036390">
    <property type="entry name" value="WH_DNA-bd_sf"/>
</dbReference>
<evidence type="ECO:0000313" key="2">
    <source>
        <dbReference type="EMBL" id="MEV8158844.1"/>
    </source>
</evidence>
<dbReference type="EMBL" id="JBFBLL010000009">
    <property type="protein sequence ID" value="MEV8158844.1"/>
    <property type="molecule type" value="Genomic_DNA"/>
</dbReference>
<dbReference type="PANTHER" id="PTHR39515:SF2">
    <property type="entry name" value="HTH-TYPE TRANSCRIPTIONAL REGULATOR RV0880"/>
    <property type="match status" value="1"/>
</dbReference>
<protein>
    <submittedName>
        <fullName evidence="2">MarR family transcriptional regulator</fullName>
    </submittedName>
</protein>
<dbReference type="SMART" id="SM00347">
    <property type="entry name" value="HTH_MARR"/>
    <property type="match status" value="1"/>
</dbReference>
<feature type="domain" description="HTH marR-type" evidence="1">
    <location>
        <begin position="10"/>
        <end position="147"/>
    </location>
</feature>
<organism evidence="2 3">
    <name type="scientific">Kocuria salsicia</name>
    <dbReference type="NCBI Taxonomy" id="664639"/>
    <lineage>
        <taxon>Bacteria</taxon>
        <taxon>Bacillati</taxon>
        <taxon>Actinomycetota</taxon>
        <taxon>Actinomycetes</taxon>
        <taxon>Micrococcales</taxon>
        <taxon>Micrococcaceae</taxon>
        <taxon>Kocuria</taxon>
    </lineage>
</organism>
<dbReference type="PROSITE" id="PS50995">
    <property type="entry name" value="HTH_MARR_2"/>
    <property type="match status" value="1"/>
</dbReference>
<keyword evidence="3" id="KW-1185">Reference proteome</keyword>